<evidence type="ECO:0000313" key="1">
    <source>
        <dbReference type="EMBL" id="PHK93159.1"/>
    </source>
</evidence>
<comment type="caution">
    <text evidence="1">The sequence shown here is derived from an EMBL/GenBank/DDBJ whole genome shotgun (WGS) entry which is preliminary data.</text>
</comment>
<organism evidence="1 2">
    <name type="scientific">Teichococcus rhizosphaerae</name>
    <dbReference type="NCBI Taxonomy" id="1335062"/>
    <lineage>
        <taxon>Bacteria</taxon>
        <taxon>Pseudomonadati</taxon>
        <taxon>Pseudomonadota</taxon>
        <taxon>Alphaproteobacteria</taxon>
        <taxon>Acetobacterales</taxon>
        <taxon>Roseomonadaceae</taxon>
        <taxon>Roseomonas</taxon>
    </lineage>
</organism>
<dbReference type="Pfam" id="PF04860">
    <property type="entry name" value="Phage_portal"/>
    <property type="match status" value="1"/>
</dbReference>
<dbReference type="AlphaFoldDB" id="A0A2C7A5A4"/>
<dbReference type="NCBIfam" id="TIGR01537">
    <property type="entry name" value="portal_HK97"/>
    <property type="match status" value="1"/>
</dbReference>
<dbReference type="InterPro" id="IPR006427">
    <property type="entry name" value="Portal_HK97"/>
</dbReference>
<accession>A0A2C7A5A4</accession>
<proteinExistence type="predicted"/>
<gene>
    <name evidence="1" type="ORF">CR162_20115</name>
</gene>
<keyword evidence="2" id="KW-1185">Reference proteome</keyword>
<dbReference type="Gene3D" id="3.30.1120.70">
    <property type="match status" value="1"/>
</dbReference>
<dbReference type="Proteomes" id="UP000223527">
    <property type="component" value="Unassembled WGS sequence"/>
</dbReference>
<protein>
    <submittedName>
        <fullName evidence="1">Phage portal protein</fullName>
    </submittedName>
</protein>
<dbReference type="InterPro" id="IPR006944">
    <property type="entry name" value="Phage/GTA_portal"/>
</dbReference>
<dbReference type="Gene3D" id="1.20.1270.210">
    <property type="match status" value="1"/>
</dbReference>
<dbReference type="Gene3D" id="3.40.140.120">
    <property type="match status" value="1"/>
</dbReference>
<dbReference type="EMBL" id="PDNU01000064">
    <property type="protein sequence ID" value="PHK93159.1"/>
    <property type="molecule type" value="Genomic_DNA"/>
</dbReference>
<sequence length="395" mass="43580">MGILSHLFGKTEARSATSDSYAEAFGISPTSSGAYVSPRLAENLATVSACIGAISSTMASLPAYVYRAHEDGREELHGHPVARLLRRPNTTQTWPDWMEWTMAQVLLHGNALSAIEYDARGQVTALLPIPWSSVQVSLLPSGRLVYDVTRVVAPWGGGGRPRRYLADEVFHLRDRSDDGLLGRSRISRAPEVLGNATALQEWSGTMWQNQATPSGILQAPGNVTEEQLARIRAVTDRNWSGVRNARKTLILTGGLEWKSVSVSPEDAEVLASRRFTVEELCRLFQVPPPIVQDYTHNTFTNSQQAALWFAQFSLTPWARKIEAEFARSVFGTSSADCTLEVDLSGLMRGDYEARWKAHEIAVKNQILDPNEVREVEGWNPRPVAAPPPAPRPEVV</sequence>
<evidence type="ECO:0000313" key="2">
    <source>
        <dbReference type="Proteomes" id="UP000223527"/>
    </source>
</evidence>
<name>A0A2C7A5A4_9PROT</name>
<dbReference type="OrthoDB" id="7592047at2"/>
<dbReference type="RefSeq" id="WP_099097293.1">
    <property type="nucleotide sequence ID" value="NZ_PDNU01000064.1"/>
</dbReference>
<reference evidence="1 2" key="1">
    <citation type="submission" date="2017-10" db="EMBL/GenBank/DDBJ databases">
        <authorList>
            <person name="Banno H."/>
            <person name="Chua N.-H."/>
        </authorList>
    </citation>
    <scope>NUCLEOTIDE SEQUENCE [LARGE SCALE GENOMIC DNA]</scope>
    <source>
        <strain evidence="1 2">YW11</strain>
    </source>
</reference>